<evidence type="ECO:0000256" key="1">
    <source>
        <dbReference type="ARBA" id="ARBA00022679"/>
    </source>
</evidence>
<dbReference type="PANTHER" id="PTHR47973">
    <property type="entry name" value="CYSTEINE-RICH RECEPTOR-LIKE PROTEIN KINASE 3"/>
    <property type="match status" value="1"/>
</dbReference>
<dbReference type="InParanoid" id="D8RP58"/>
<dbReference type="Proteomes" id="UP000001514">
    <property type="component" value="Unassembled WGS sequence"/>
</dbReference>
<dbReference type="InterPro" id="IPR052059">
    <property type="entry name" value="CR_Ser/Thr_kinase"/>
</dbReference>
<dbReference type="Gene3D" id="1.10.510.10">
    <property type="entry name" value="Transferase(Phosphotransferase) domain 1"/>
    <property type="match status" value="1"/>
</dbReference>
<reference evidence="5 6" key="1">
    <citation type="journal article" date="2011" name="Science">
        <title>The Selaginella genome identifies genetic changes associated with the evolution of vascular plants.</title>
        <authorList>
            <person name="Banks J.A."/>
            <person name="Nishiyama T."/>
            <person name="Hasebe M."/>
            <person name="Bowman J.L."/>
            <person name="Gribskov M."/>
            <person name="dePamphilis C."/>
            <person name="Albert V.A."/>
            <person name="Aono N."/>
            <person name="Aoyama T."/>
            <person name="Ambrose B.A."/>
            <person name="Ashton N.W."/>
            <person name="Axtell M.J."/>
            <person name="Barker E."/>
            <person name="Barker M.S."/>
            <person name="Bennetzen J.L."/>
            <person name="Bonawitz N.D."/>
            <person name="Chapple C."/>
            <person name="Cheng C."/>
            <person name="Correa L.G."/>
            <person name="Dacre M."/>
            <person name="DeBarry J."/>
            <person name="Dreyer I."/>
            <person name="Elias M."/>
            <person name="Engstrom E.M."/>
            <person name="Estelle M."/>
            <person name="Feng L."/>
            <person name="Finet C."/>
            <person name="Floyd S.K."/>
            <person name="Frommer W.B."/>
            <person name="Fujita T."/>
            <person name="Gramzow L."/>
            <person name="Gutensohn M."/>
            <person name="Harholt J."/>
            <person name="Hattori M."/>
            <person name="Heyl A."/>
            <person name="Hirai T."/>
            <person name="Hiwatashi Y."/>
            <person name="Ishikawa M."/>
            <person name="Iwata M."/>
            <person name="Karol K.G."/>
            <person name="Koehler B."/>
            <person name="Kolukisaoglu U."/>
            <person name="Kubo M."/>
            <person name="Kurata T."/>
            <person name="Lalonde S."/>
            <person name="Li K."/>
            <person name="Li Y."/>
            <person name="Litt A."/>
            <person name="Lyons E."/>
            <person name="Manning G."/>
            <person name="Maruyama T."/>
            <person name="Michael T.P."/>
            <person name="Mikami K."/>
            <person name="Miyazaki S."/>
            <person name="Morinaga S."/>
            <person name="Murata T."/>
            <person name="Mueller-Roeber B."/>
            <person name="Nelson D.R."/>
            <person name="Obara M."/>
            <person name="Oguri Y."/>
            <person name="Olmstead R.G."/>
            <person name="Onodera N."/>
            <person name="Petersen B.L."/>
            <person name="Pils B."/>
            <person name="Prigge M."/>
            <person name="Rensing S.A."/>
            <person name="Riano-Pachon D.M."/>
            <person name="Roberts A.W."/>
            <person name="Sato Y."/>
            <person name="Scheller H.V."/>
            <person name="Schulz B."/>
            <person name="Schulz C."/>
            <person name="Shakirov E.V."/>
            <person name="Shibagaki N."/>
            <person name="Shinohara N."/>
            <person name="Shippen D.E."/>
            <person name="Soerensen I."/>
            <person name="Sotooka R."/>
            <person name="Sugimoto N."/>
            <person name="Sugita M."/>
            <person name="Sumikawa N."/>
            <person name="Tanurdzic M."/>
            <person name="Theissen G."/>
            <person name="Ulvskov P."/>
            <person name="Wakazuki S."/>
            <person name="Weng J.K."/>
            <person name="Willats W.W."/>
            <person name="Wipf D."/>
            <person name="Wolf P.G."/>
            <person name="Yang L."/>
            <person name="Zimmer A.D."/>
            <person name="Zhu Q."/>
            <person name="Mitros T."/>
            <person name="Hellsten U."/>
            <person name="Loque D."/>
            <person name="Otillar R."/>
            <person name="Salamov A."/>
            <person name="Schmutz J."/>
            <person name="Shapiro H."/>
            <person name="Lindquist E."/>
            <person name="Lucas S."/>
            <person name="Rokhsar D."/>
            <person name="Grigoriev I.V."/>
        </authorList>
    </citation>
    <scope>NUCLEOTIDE SEQUENCE [LARGE SCALE GENOMIC DNA]</scope>
</reference>
<name>D8RP58_SELML</name>
<keyword evidence="2" id="KW-0547">Nucleotide-binding</keyword>
<protein>
    <recommendedName>
        <fullName evidence="7">Serine-threonine/tyrosine-protein kinase catalytic domain-containing protein</fullName>
    </recommendedName>
</protein>
<dbReference type="EMBL" id="GL377585">
    <property type="protein sequence ID" value="EFJ25979.1"/>
    <property type="molecule type" value="Genomic_DNA"/>
</dbReference>
<keyword evidence="6" id="KW-1185">Reference proteome</keyword>
<evidence type="ECO:0008006" key="7">
    <source>
        <dbReference type="Google" id="ProtNLM"/>
    </source>
</evidence>
<dbReference type="GO" id="GO:0005524">
    <property type="term" value="F:ATP binding"/>
    <property type="evidence" value="ECO:0007669"/>
    <property type="project" value="UniProtKB-KW"/>
</dbReference>
<proteinExistence type="predicted"/>
<evidence type="ECO:0000256" key="3">
    <source>
        <dbReference type="ARBA" id="ARBA00022777"/>
    </source>
</evidence>
<dbReference type="Gramene" id="EFJ25979">
    <property type="protein sequence ID" value="EFJ25979"/>
    <property type="gene ID" value="SELMODRAFT_413343"/>
</dbReference>
<evidence type="ECO:0000256" key="4">
    <source>
        <dbReference type="ARBA" id="ARBA00022840"/>
    </source>
</evidence>
<evidence type="ECO:0000256" key="2">
    <source>
        <dbReference type="ARBA" id="ARBA00022741"/>
    </source>
</evidence>
<dbReference type="HOGENOM" id="CLU_2042095_0_0_1"/>
<dbReference type="GO" id="GO:0016301">
    <property type="term" value="F:kinase activity"/>
    <property type="evidence" value="ECO:0007669"/>
    <property type="project" value="UniProtKB-KW"/>
</dbReference>
<keyword evidence="1" id="KW-0808">Transferase</keyword>
<keyword evidence="3" id="KW-0418">Kinase</keyword>
<gene>
    <name evidence="5" type="ORF">SELMODRAFT_413343</name>
</gene>
<evidence type="ECO:0000313" key="5">
    <source>
        <dbReference type="EMBL" id="EFJ25979.1"/>
    </source>
</evidence>
<organism evidence="6">
    <name type="scientific">Selaginella moellendorffii</name>
    <name type="common">Spikemoss</name>
    <dbReference type="NCBI Taxonomy" id="88036"/>
    <lineage>
        <taxon>Eukaryota</taxon>
        <taxon>Viridiplantae</taxon>
        <taxon>Streptophyta</taxon>
        <taxon>Embryophyta</taxon>
        <taxon>Tracheophyta</taxon>
        <taxon>Lycopodiopsida</taxon>
        <taxon>Selaginellales</taxon>
        <taxon>Selaginellaceae</taxon>
        <taxon>Selaginella</taxon>
    </lineage>
</organism>
<evidence type="ECO:0000313" key="6">
    <source>
        <dbReference type="Proteomes" id="UP000001514"/>
    </source>
</evidence>
<dbReference type="AlphaFoldDB" id="D8RP58"/>
<keyword evidence="4" id="KW-0067">ATP-binding</keyword>
<sequence>MSCMKAVEYPSDSQMHVGFLAQTAFNKLDSGNAMHLVDDRLVKAEDGGGLLSGFENIIRIGLWCAQEDPLQRPTMSVVVKMLEGAMDVLAFPQLERPAAQDSSLLLIERQFTYIFRILNEKPGGLEAEDLEEFSKWLKNHQEKRQDLINK</sequence>
<dbReference type="KEGG" id="smo:SELMODRAFT_413343"/>
<accession>D8RP58</accession>